<reference evidence="5 6" key="1">
    <citation type="submission" date="2016-11" db="EMBL/GenBank/DDBJ databases">
        <authorList>
            <person name="Jaros S."/>
            <person name="Januszkiewicz K."/>
            <person name="Wedrychowicz H."/>
        </authorList>
    </citation>
    <scope>NUCLEOTIDE SEQUENCE [LARGE SCALE GENOMIC DNA]</scope>
    <source>
        <strain evidence="5 6">DSM 24574</strain>
    </source>
</reference>
<dbReference type="SUPFAM" id="SSF63829">
    <property type="entry name" value="Calcium-dependent phosphotriesterase"/>
    <property type="match status" value="1"/>
</dbReference>
<feature type="active site" description="Proton donor/acceptor" evidence="2">
    <location>
        <position position="265"/>
    </location>
</feature>
<dbReference type="OrthoDB" id="241638at2"/>
<proteinExistence type="predicted"/>
<dbReference type="PANTHER" id="PTHR47572">
    <property type="entry name" value="LIPOPROTEIN-RELATED"/>
    <property type="match status" value="1"/>
</dbReference>
<accession>A0A1M5LWV7</accession>
<protein>
    <submittedName>
        <fullName evidence="5">Gluconolactonase</fullName>
    </submittedName>
</protein>
<feature type="binding site" evidence="3">
    <location>
        <position position="210"/>
    </location>
    <ligand>
        <name>a divalent metal cation</name>
        <dbReference type="ChEBI" id="CHEBI:60240"/>
    </ligand>
</feature>
<comment type="cofactor">
    <cofactor evidence="3">
        <name>Zn(2+)</name>
        <dbReference type="ChEBI" id="CHEBI:29105"/>
    </cofactor>
    <text evidence="3">Binds 1 divalent metal cation per subunit.</text>
</comment>
<dbReference type="InterPro" id="IPR013658">
    <property type="entry name" value="SGL"/>
</dbReference>
<dbReference type="InterPro" id="IPR011042">
    <property type="entry name" value="6-blade_b-propeller_TolB-like"/>
</dbReference>
<dbReference type="InterPro" id="IPR005511">
    <property type="entry name" value="SMP-30"/>
</dbReference>
<organism evidence="5 6">
    <name type="scientific">Chryseolinea serpens</name>
    <dbReference type="NCBI Taxonomy" id="947013"/>
    <lineage>
        <taxon>Bacteria</taxon>
        <taxon>Pseudomonadati</taxon>
        <taxon>Bacteroidota</taxon>
        <taxon>Cytophagia</taxon>
        <taxon>Cytophagales</taxon>
        <taxon>Fulvivirgaceae</taxon>
        <taxon>Chryseolinea</taxon>
    </lineage>
</organism>
<dbReference type="Proteomes" id="UP000184212">
    <property type="component" value="Unassembled WGS sequence"/>
</dbReference>
<evidence type="ECO:0000256" key="2">
    <source>
        <dbReference type="PIRSR" id="PIRSR605511-1"/>
    </source>
</evidence>
<dbReference type="InterPro" id="IPR051262">
    <property type="entry name" value="SMP-30/CGR1_Lactonase"/>
</dbReference>
<dbReference type="GO" id="GO:0016787">
    <property type="term" value="F:hydrolase activity"/>
    <property type="evidence" value="ECO:0007669"/>
    <property type="project" value="UniProtKB-KW"/>
</dbReference>
<dbReference type="STRING" id="947013.SAMN04488109_1439"/>
<dbReference type="EMBL" id="FQWQ01000001">
    <property type="protein sequence ID" value="SHG69491.1"/>
    <property type="molecule type" value="Genomic_DNA"/>
</dbReference>
<feature type="domain" description="SMP-30/Gluconolactonase/LRE-like region" evidence="4">
    <location>
        <begin position="52"/>
        <end position="317"/>
    </location>
</feature>
<dbReference type="PROSITE" id="PS51257">
    <property type="entry name" value="PROKAR_LIPOPROTEIN"/>
    <property type="match status" value="1"/>
</dbReference>
<dbReference type="Pfam" id="PF08450">
    <property type="entry name" value="SGL"/>
    <property type="match status" value="1"/>
</dbReference>
<dbReference type="RefSeq" id="WP_073132291.1">
    <property type="nucleotide sequence ID" value="NZ_FQWQ01000001.1"/>
</dbReference>
<evidence type="ECO:0000256" key="3">
    <source>
        <dbReference type="PIRSR" id="PIRSR605511-2"/>
    </source>
</evidence>
<dbReference type="Gene3D" id="2.120.10.30">
    <property type="entry name" value="TolB, C-terminal domain"/>
    <property type="match status" value="1"/>
</dbReference>
<feature type="binding site" evidence="3">
    <location>
        <position position="54"/>
    </location>
    <ligand>
        <name>a divalent metal cation</name>
        <dbReference type="ChEBI" id="CHEBI:60240"/>
    </ligand>
</feature>
<evidence type="ECO:0000313" key="5">
    <source>
        <dbReference type="EMBL" id="SHG69491.1"/>
    </source>
</evidence>
<dbReference type="GO" id="GO:0046872">
    <property type="term" value="F:metal ion binding"/>
    <property type="evidence" value="ECO:0007669"/>
    <property type="project" value="UniProtKB-KW"/>
</dbReference>
<keyword evidence="3" id="KW-0862">Zinc</keyword>
<gene>
    <name evidence="5" type="ORF">SAMN04488109_1439</name>
</gene>
<keyword evidence="3" id="KW-0479">Metal-binding</keyword>
<keyword evidence="6" id="KW-1185">Reference proteome</keyword>
<dbReference type="AlphaFoldDB" id="A0A1M5LWV7"/>
<feature type="binding site" evidence="3">
    <location>
        <position position="265"/>
    </location>
    <ligand>
        <name>a divalent metal cation</name>
        <dbReference type="ChEBI" id="CHEBI:60240"/>
    </ligand>
</feature>
<dbReference type="PANTHER" id="PTHR47572:SF4">
    <property type="entry name" value="LACTONASE DRP35"/>
    <property type="match status" value="1"/>
</dbReference>
<sequence>MKYLIASMLAVALFACGKKEKLTGTIERIDPAFDALVDSDAKVEVIAEGFEWSEGPLWLPSANMLIFSDVPTNTIYKWTPEKGKEIYLIPSGYTGNIPRGGEMGSNGLTLNNEGKLALAQHGDRRVAFMNAPLDAPAPNFVSLGDNYDGKKFNSPNDLVFNDKGDVFFTDPPYGLPKQENDSTREIPFQGVYKASQGKVTLITDSITRPNGIAFLPGYKTLIVANSDPNKAIWYAYDILENDSVANARIFHDATAEAKKERGSPDGFKVDSQGNVFASGPGGLWIMNKDGKVLGKIKLSEAISNCALSPDEKTLYMTCDMYVALIKLRK</sequence>
<evidence type="ECO:0000259" key="4">
    <source>
        <dbReference type="Pfam" id="PF08450"/>
    </source>
</evidence>
<feature type="binding site" evidence="3">
    <location>
        <position position="156"/>
    </location>
    <ligand>
        <name>substrate</name>
    </ligand>
</feature>
<name>A0A1M5LWV7_9BACT</name>
<keyword evidence="1" id="KW-0378">Hydrolase</keyword>
<dbReference type="PRINTS" id="PR01790">
    <property type="entry name" value="SMP30FAMILY"/>
</dbReference>
<evidence type="ECO:0000313" key="6">
    <source>
        <dbReference type="Proteomes" id="UP000184212"/>
    </source>
</evidence>
<feature type="binding site" evidence="3">
    <location>
        <position position="179"/>
    </location>
    <ligand>
        <name>substrate</name>
    </ligand>
</feature>
<evidence type="ECO:0000256" key="1">
    <source>
        <dbReference type="ARBA" id="ARBA00022801"/>
    </source>
</evidence>